<evidence type="ECO:0000256" key="7">
    <source>
        <dbReference type="SAM" id="Phobius"/>
    </source>
</evidence>
<dbReference type="InterPro" id="IPR037185">
    <property type="entry name" value="EmrE-like"/>
</dbReference>
<evidence type="ECO:0000256" key="2">
    <source>
        <dbReference type="ARBA" id="ARBA00007863"/>
    </source>
</evidence>
<dbReference type="InterPro" id="IPR052221">
    <property type="entry name" value="SLC35F_Transporter"/>
</dbReference>
<evidence type="ECO:0000256" key="5">
    <source>
        <dbReference type="ARBA" id="ARBA00022989"/>
    </source>
</evidence>
<dbReference type="Proteomes" id="UP001209570">
    <property type="component" value="Unassembled WGS sequence"/>
</dbReference>
<reference evidence="8" key="1">
    <citation type="submission" date="2021-12" db="EMBL/GenBank/DDBJ databases">
        <title>Prjna785345.</title>
        <authorList>
            <person name="Rujirawat T."/>
            <person name="Krajaejun T."/>
        </authorList>
    </citation>
    <scope>NUCLEOTIDE SEQUENCE</scope>
    <source>
        <strain evidence="8">Pi057C3</strain>
    </source>
</reference>
<evidence type="ECO:0000256" key="6">
    <source>
        <dbReference type="ARBA" id="ARBA00023136"/>
    </source>
</evidence>
<dbReference type="GO" id="GO:0022857">
    <property type="term" value="F:transmembrane transporter activity"/>
    <property type="evidence" value="ECO:0007669"/>
    <property type="project" value="InterPro"/>
</dbReference>
<proteinExistence type="inferred from homology"/>
<accession>A0AAD5LEZ1</accession>
<dbReference type="InterPro" id="IPR009262">
    <property type="entry name" value="SLC35_F1/F2/F6"/>
</dbReference>
<evidence type="ECO:0000256" key="1">
    <source>
        <dbReference type="ARBA" id="ARBA00004141"/>
    </source>
</evidence>
<comment type="similarity">
    <text evidence="2">Belongs to the SLC35F solute transporter family.</text>
</comment>
<protein>
    <recommendedName>
        <fullName evidence="10">Drug/Metabolite Transporter (DMT) Superfamily</fullName>
    </recommendedName>
</protein>
<keyword evidence="9" id="KW-1185">Reference proteome</keyword>
<feature type="transmembrane region" description="Helical" evidence="7">
    <location>
        <begin position="265"/>
        <end position="285"/>
    </location>
</feature>
<dbReference type="EMBL" id="JAKCXM010000327">
    <property type="protein sequence ID" value="KAJ0395733.1"/>
    <property type="molecule type" value="Genomic_DNA"/>
</dbReference>
<keyword evidence="4 7" id="KW-0812">Transmembrane</keyword>
<feature type="transmembrane region" description="Helical" evidence="7">
    <location>
        <begin position="236"/>
        <end position="258"/>
    </location>
</feature>
<name>A0AAD5LEZ1_PYTIN</name>
<evidence type="ECO:0000256" key="3">
    <source>
        <dbReference type="ARBA" id="ARBA00022448"/>
    </source>
</evidence>
<sequence length="343" mass="37278">MPAASSRAARCVFGTQNFLSGQAVSLFSIGALLMAKRLALRGMVASSLLNLTFYLALAVVYVVLGWCLRPRQDTSKPTIRWWMYAFVALLDAQANVAATKALSFTSFSTTGLMLNLAIPFVFALCVSVMKTPFTRKHVAGCILTLLGGGVLLAGSWSHAKADSNSTDLYGWTLALLGAALYAASNVANQWCLRAYSFESVIQSLGMIGMWGSGICLLQVLLIERHDVVAIQWNGDVLLLFVGYVLAMLAFYTAVFVLVHASETAIYNVSLLLSSLYLVLVSRYLLDESIGSCEWSATMLMVVGLAIYAWNRSAESANLPQISFKSLQTPRDEMVMAKMDQAIV</sequence>
<comment type="subcellular location">
    <subcellularLocation>
        <location evidence="1">Membrane</location>
        <topology evidence="1">Multi-pass membrane protein</topology>
    </subcellularLocation>
</comment>
<feature type="transmembrane region" description="Helical" evidence="7">
    <location>
        <begin position="104"/>
        <end position="126"/>
    </location>
</feature>
<organism evidence="8 9">
    <name type="scientific">Pythium insidiosum</name>
    <name type="common">Pythiosis disease agent</name>
    <dbReference type="NCBI Taxonomy" id="114742"/>
    <lineage>
        <taxon>Eukaryota</taxon>
        <taxon>Sar</taxon>
        <taxon>Stramenopiles</taxon>
        <taxon>Oomycota</taxon>
        <taxon>Peronosporomycetes</taxon>
        <taxon>Pythiales</taxon>
        <taxon>Pythiaceae</taxon>
        <taxon>Pythium</taxon>
    </lineage>
</organism>
<comment type="caution">
    <text evidence="8">The sequence shown here is derived from an EMBL/GenBank/DDBJ whole genome shotgun (WGS) entry which is preliminary data.</text>
</comment>
<feature type="transmembrane region" description="Helical" evidence="7">
    <location>
        <begin position="138"/>
        <end position="156"/>
    </location>
</feature>
<dbReference type="GO" id="GO:0016020">
    <property type="term" value="C:membrane"/>
    <property type="evidence" value="ECO:0007669"/>
    <property type="project" value="UniProtKB-SubCell"/>
</dbReference>
<keyword evidence="3" id="KW-0813">Transport</keyword>
<dbReference type="Pfam" id="PF06027">
    <property type="entry name" value="SLC35F"/>
    <property type="match status" value="1"/>
</dbReference>
<evidence type="ECO:0000313" key="8">
    <source>
        <dbReference type="EMBL" id="KAJ0395733.1"/>
    </source>
</evidence>
<dbReference type="PANTHER" id="PTHR14233:SF4">
    <property type="entry name" value="SOLUTE CARRIER FAMILY 35 MEMBER F2"/>
    <property type="match status" value="1"/>
</dbReference>
<gene>
    <name evidence="8" type="ORF">P43SY_004264</name>
</gene>
<feature type="transmembrane region" description="Helical" evidence="7">
    <location>
        <begin position="168"/>
        <end position="188"/>
    </location>
</feature>
<dbReference type="AlphaFoldDB" id="A0AAD5LEZ1"/>
<feature type="transmembrane region" description="Helical" evidence="7">
    <location>
        <begin position="12"/>
        <end position="35"/>
    </location>
</feature>
<keyword evidence="5 7" id="KW-1133">Transmembrane helix</keyword>
<feature type="transmembrane region" description="Helical" evidence="7">
    <location>
        <begin position="47"/>
        <end position="69"/>
    </location>
</feature>
<evidence type="ECO:0008006" key="10">
    <source>
        <dbReference type="Google" id="ProtNLM"/>
    </source>
</evidence>
<feature type="transmembrane region" description="Helical" evidence="7">
    <location>
        <begin position="81"/>
        <end position="98"/>
    </location>
</feature>
<evidence type="ECO:0000313" key="9">
    <source>
        <dbReference type="Proteomes" id="UP001209570"/>
    </source>
</evidence>
<feature type="transmembrane region" description="Helical" evidence="7">
    <location>
        <begin position="291"/>
        <end position="309"/>
    </location>
</feature>
<dbReference type="SUPFAM" id="SSF103481">
    <property type="entry name" value="Multidrug resistance efflux transporter EmrE"/>
    <property type="match status" value="1"/>
</dbReference>
<dbReference type="PANTHER" id="PTHR14233">
    <property type="entry name" value="DUF914-RELATED"/>
    <property type="match status" value="1"/>
</dbReference>
<feature type="transmembrane region" description="Helical" evidence="7">
    <location>
        <begin position="200"/>
        <end position="221"/>
    </location>
</feature>
<keyword evidence="6 7" id="KW-0472">Membrane</keyword>
<evidence type="ECO:0000256" key="4">
    <source>
        <dbReference type="ARBA" id="ARBA00022692"/>
    </source>
</evidence>